<evidence type="ECO:0000256" key="7">
    <source>
        <dbReference type="ARBA" id="ARBA00023069"/>
    </source>
</evidence>
<evidence type="ECO:0000259" key="13">
    <source>
        <dbReference type="Pfam" id="PF11527"/>
    </source>
</evidence>
<evidence type="ECO:0000256" key="12">
    <source>
        <dbReference type="RuleBase" id="RU367099"/>
    </source>
</evidence>
<reference evidence="14 15" key="1">
    <citation type="submission" date="2023-09" db="EMBL/GenBank/DDBJ databases">
        <title>Nesidiocoris tenuis whole genome shotgun sequence.</title>
        <authorList>
            <person name="Shibata T."/>
            <person name="Shimoda M."/>
            <person name="Kobayashi T."/>
            <person name="Uehara T."/>
        </authorList>
    </citation>
    <scope>NUCLEOTIDE SEQUENCE [LARGE SCALE GENOMIC DNA]</scope>
    <source>
        <strain evidence="14 15">Japan</strain>
    </source>
</reference>
<evidence type="ECO:0000313" key="14">
    <source>
        <dbReference type="EMBL" id="BES88564.1"/>
    </source>
</evidence>
<evidence type="ECO:0000256" key="1">
    <source>
        <dbReference type="ARBA" id="ARBA00004120"/>
    </source>
</evidence>
<evidence type="ECO:0000313" key="15">
    <source>
        <dbReference type="Proteomes" id="UP001307889"/>
    </source>
</evidence>
<dbReference type="PANTHER" id="PTHR15487:SF4">
    <property type="entry name" value="ADP-RIBOSYLATION FACTOR-LIKE PROTEIN 2-BINDING PROTEIN"/>
    <property type="match status" value="1"/>
</dbReference>
<evidence type="ECO:0000256" key="5">
    <source>
        <dbReference type="ARBA" id="ARBA00014849"/>
    </source>
</evidence>
<feature type="domain" description="BART" evidence="13">
    <location>
        <begin position="38"/>
        <end position="151"/>
    </location>
</feature>
<keyword evidence="15" id="KW-1185">Reference proteome</keyword>
<dbReference type="InterPro" id="IPR042541">
    <property type="entry name" value="BART_sf"/>
</dbReference>
<name>A0ABN7ABA5_9HEMI</name>
<dbReference type="InterPro" id="IPR038849">
    <property type="entry name" value="ARL2BP"/>
</dbReference>
<dbReference type="Proteomes" id="UP001307889">
    <property type="component" value="Chromosome 1"/>
</dbReference>
<evidence type="ECO:0000256" key="11">
    <source>
        <dbReference type="ARBA" id="ARBA00023273"/>
    </source>
</evidence>
<organism evidence="14 15">
    <name type="scientific">Nesidiocoris tenuis</name>
    <dbReference type="NCBI Taxonomy" id="355587"/>
    <lineage>
        <taxon>Eukaryota</taxon>
        <taxon>Metazoa</taxon>
        <taxon>Ecdysozoa</taxon>
        <taxon>Arthropoda</taxon>
        <taxon>Hexapoda</taxon>
        <taxon>Insecta</taxon>
        <taxon>Pterygota</taxon>
        <taxon>Neoptera</taxon>
        <taxon>Paraneoptera</taxon>
        <taxon>Hemiptera</taxon>
        <taxon>Heteroptera</taxon>
        <taxon>Panheteroptera</taxon>
        <taxon>Cimicomorpha</taxon>
        <taxon>Miridae</taxon>
        <taxon>Dicyphina</taxon>
        <taxon>Nesidiocoris</taxon>
    </lineage>
</organism>
<keyword evidence="10 12" id="KW-0539">Nucleus</keyword>
<dbReference type="Pfam" id="PF11527">
    <property type="entry name" value="ARL2_Bind_BART"/>
    <property type="match status" value="1"/>
</dbReference>
<evidence type="ECO:0000256" key="4">
    <source>
        <dbReference type="ARBA" id="ARBA00009880"/>
    </source>
</evidence>
<evidence type="ECO:0000256" key="10">
    <source>
        <dbReference type="ARBA" id="ARBA00023242"/>
    </source>
</evidence>
<keyword evidence="11 12" id="KW-0966">Cell projection</keyword>
<dbReference type="PANTHER" id="PTHR15487">
    <property type="entry name" value="ADP-RIBOSYLATION FACTOR-LIKE PROTEIN 2-BINDING PROTEIN"/>
    <property type="match status" value="1"/>
</dbReference>
<comment type="similarity">
    <text evidence="4 12">Belongs to the ARL2BP family.</text>
</comment>
<comment type="subcellular location">
    <subcellularLocation>
        <location evidence="1 12">Cytoplasm</location>
        <location evidence="1 12">Cytoskeleton</location>
        <location evidence="1 12">Cilium basal body</location>
    </subcellularLocation>
    <subcellularLocation>
        <location evidence="3 12">Cytoplasm</location>
        <location evidence="3 12">Cytoskeleton</location>
        <location evidence="3 12">Microtubule organizing center</location>
        <location evidence="3 12">Centrosome</location>
    </subcellularLocation>
    <subcellularLocation>
        <location evidence="12">Cytoplasm</location>
    </subcellularLocation>
    <subcellularLocation>
        <location evidence="2 12">Nucleus</location>
    </subcellularLocation>
    <subcellularLocation>
        <location evidence="12">Mitochondrion intermembrane space</location>
    </subcellularLocation>
</comment>
<keyword evidence="8 12" id="KW-0496">Mitochondrion</keyword>
<proteinExistence type="inferred from homology"/>
<evidence type="ECO:0000256" key="3">
    <source>
        <dbReference type="ARBA" id="ARBA00004300"/>
    </source>
</evidence>
<sequence length="167" mass="19610">MDVNKNEQRIFEGLELNYIPGDEDDLSMDGSPEKPNYFDLIVGQLEDILIDQRFQQLQQDFLNKYCHEFDDSEENKLSYTGIFEEYVCTIERTIEEKLKLTVPNFDMDWFLMELQKNKGSLDGEVFEMLYTLSDFVAFKSLVLDFKAEKEGRNPDFANAFTVVPLRL</sequence>
<evidence type="ECO:0000256" key="2">
    <source>
        <dbReference type="ARBA" id="ARBA00004123"/>
    </source>
</evidence>
<comment type="function">
    <text evidence="12">Plays a role as an effector of the ADP-ribosylation factor-like protein 2, ARL2.</text>
</comment>
<evidence type="ECO:0000256" key="8">
    <source>
        <dbReference type="ARBA" id="ARBA00023128"/>
    </source>
</evidence>
<evidence type="ECO:0000256" key="9">
    <source>
        <dbReference type="ARBA" id="ARBA00023212"/>
    </source>
</evidence>
<gene>
    <name evidence="14" type="ORF">NTJ_01370</name>
</gene>
<evidence type="ECO:0000256" key="6">
    <source>
        <dbReference type="ARBA" id="ARBA00022490"/>
    </source>
</evidence>
<dbReference type="Gene3D" id="1.20.1520.10">
    <property type="entry name" value="ADP-ribosylation factor-like 2-binding protein, domain"/>
    <property type="match status" value="1"/>
</dbReference>
<dbReference type="EMBL" id="AP028909">
    <property type="protein sequence ID" value="BES88564.1"/>
    <property type="molecule type" value="Genomic_DNA"/>
</dbReference>
<keyword evidence="6 12" id="KW-0963">Cytoplasm</keyword>
<keyword evidence="9 12" id="KW-0206">Cytoskeleton</keyword>
<keyword evidence="7 12" id="KW-0969">Cilium</keyword>
<accession>A0ABN7ABA5</accession>
<dbReference type="InterPro" id="IPR023379">
    <property type="entry name" value="BART_dom"/>
</dbReference>
<protein>
    <recommendedName>
        <fullName evidence="5 12">ADP-ribosylation factor-like protein 2-binding protein</fullName>
        <shortName evidence="12">ARF-like 2-binding protein</shortName>
    </recommendedName>
</protein>